<dbReference type="EMBL" id="MF668286">
    <property type="protein sequence ID" value="ASZ74952.1"/>
    <property type="molecule type" value="Genomic_DNA"/>
</dbReference>
<evidence type="ECO:0000313" key="1">
    <source>
        <dbReference type="EMBL" id="ASZ74952.1"/>
    </source>
</evidence>
<evidence type="ECO:0000313" key="2">
    <source>
        <dbReference type="Proteomes" id="UP000231419"/>
    </source>
</evidence>
<name>A0A2D1A2A8_9CAUD</name>
<accession>A0A2D1A2A8</accession>
<dbReference type="Proteomes" id="UP000231419">
    <property type="component" value="Segment"/>
</dbReference>
<proteinExistence type="predicted"/>
<gene>
    <name evidence="1" type="ORF">SEA_TRINA_155</name>
</gene>
<reference evidence="2" key="1">
    <citation type="submission" date="2017-08" db="EMBL/GenBank/DDBJ databases">
        <authorList>
            <person name="de Groot N.N."/>
        </authorList>
    </citation>
    <scope>NUCLEOTIDE SEQUENCE [LARGE SCALE GENOMIC DNA]</scope>
</reference>
<organism evidence="1 2">
    <name type="scientific">Rhodococcus phage Trina</name>
    <dbReference type="NCBI Taxonomy" id="2027905"/>
    <lineage>
        <taxon>Viruses</taxon>
        <taxon>Duplodnaviria</taxon>
        <taxon>Heunggongvirae</taxon>
        <taxon>Uroviricota</taxon>
        <taxon>Caudoviricetes</taxon>
        <taxon>Trinavirus</taxon>
        <taxon>Trinavirus trina</taxon>
    </lineage>
</organism>
<keyword evidence="2" id="KW-1185">Reference proteome</keyword>
<sequence>MDKFMTYQVSRRRPITFVDTLHKVLKINSEWPRQNNTAATMTLWKLNGKDYIYMCEVMLKEVPEDKYELDDFVNKLLEG</sequence>
<protein>
    <submittedName>
        <fullName evidence="1">Uncharacterized protein</fullName>
    </submittedName>
</protein>